<dbReference type="GO" id="GO:0005524">
    <property type="term" value="F:ATP binding"/>
    <property type="evidence" value="ECO:0007669"/>
    <property type="project" value="UniProtKB-UniRule"/>
</dbReference>
<dbReference type="InterPro" id="IPR011009">
    <property type="entry name" value="Kinase-like_dom_sf"/>
</dbReference>
<feature type="compositionally biased region" description="Low complexity" evidence="13">
    <location>
        <begin position="896"/>
        <end position="908"/>
    </location>
</feature>
<feature type="compositionally biased region" description="Polar residues" evidence="13">
    <location>
        <begin position="214"/>
        <end position="234"/>
    </location>
</feature>
<dbReference type="Gene3D" id="3.30.200.20">
    <property type="entry name" value="Phosphorylase Kinase, domain 1"/>
    <property type="match status" value="1"/>
</dbReference>
<dbReference type="Pfam" id="PF05773">
    <property type="entry name" value="RWD"/>
    <property type="match status" value="1"/>
</dbReference>
<evidence type="ECO:0000256" key="3">
    <source>
        <dbReference type="ARBA" id="ARBA00022679"/>
    </source>
</evidence>
<dbReference type="PROSITE" id="PS50908">
    <property type="entry name" value="RWD"/>
    <property type="match status" value="1"/>
</dbReference>
<comment type="catalytic activity">
    <reaction evidence="9">
        <text>L-seryl-[protein] + ATP = O-phospho-L-seryl-[protein] + ADP + H(+)</text>
        <dbReference type="Rhea" id="RHEA:17989"/>
        <dbReference type="Rhea" id="RHEA-COMP:9863"/>
        <dbReference type="Rhea" id="RHEA-COMP:11604"/>
        <dbReference type="ChEBI" id="CHEBI:15378"/>
        <dbReference type="ChEBI" id="CHEBI:29999"/>
        <dbReference type="ChEBI" id="CHEBI:30616"/>
        <dbReference type="ChEBI" id="CHEBI:83421"/>
        <dbReference type="ChEBI" id="CHEBI:456216"/>
        <dbReference type="EC" id="2.7.11.1"/>
    </reaction>
</comment>
<evidence type="ECO:0000256" key="11">
    <source>
        <dbReference type="PIRSR" id="PIRSR000660-2"/>
    </source>
</evidence>
<proteinExistence type="inferred from homology"/>
<dbReference type="GO" id="GO:0000077">
    <property type="term" value="P:DNA damage checkpoint signaling"/>
    <property type="evidence" value="ECO:0007669"/>
    <property type="project" value="InterPro"/>
</dbReference>
<evidence type="ECO:0000256" key="10">
    <source>
        <dbReference type="PIRSR" id="PIRSR000660-1"/>
    </source>
</evidence>
<evidence type="ECO:0000256" key="9">
    <source>
        <dbReference type="ARBA" id="ARBA00048679"/>
    </source>
</evidence>
<feature type="region of interest" description="Disordered" evidence="13">
    <location>
        <begin position="893"/>
        <end position="919"/>
    </location>
</feature>
<dbReference type="Pfam" id="PF00069">
    <property type="entry name" value="Pkinase"/>
    <property type="match status" value="3"/>
</dbReference>
<feature type="compositionally biased region" description="Basic and acidic residues" evidence="13">
    <location>
        <begin position="195"/>
        <end position="212"/>
    </location>
</feature>
<dbReference type="SMART" id="SM00220">
    <property type="entry name" value="S_TKc"/>
    <property type="match status" value="2"/>
</dbReference>
<dbReference type="Pfam" id="PF13393">
    <property type="entry name" value="tRNA-synt_His"/>
    <property type="match status" value="1"/>
</dbReference>
<evidence type="ECO:0000256" key="4">
    <source>
        <dbReference type="ARBA" id="ARBA00022741"/>
    </source>
</evidence>
<dbReference type="InterPro" id="IPR016135">
    <property type="entry name" value="UBQ-conjugating_enzyme/RWD"/>
</dbReference>
<dbReference type="InterPro" id="IPR017441">
    <property type="entry name" value="Protein_kinase_ATP_BS"/>
</dbReference>
<evidence type="ECO:0000313" key="16">
    <source>
        <dbReference type="Proteomes" id="UP000515163"/>
    </source>
</evidence>
<evidence type="ECO:0000259" key="14">
    <source>
        <dbReference type="PROSITE" id="PS50011"/>
    </source>
</evidence>
<evidence type="ECO:0000256" key="1">
    <source>
        <dbReference type="ARBA" id="ARBA00012513"/>
    </source>
</evidence>
<evidence type="ECO:0000256" key="13">
    <source>
        <dbReference type="SAM" id="MobiDB-lite"/>
    </source>
</evidence>
<feature type="domain" description="Protein kinase" evidence="14">
    <location>
        <begin position="275"/>
        <end position="539"/>
    </location>
</feature>
<feature type="region of interest" description="Disordered" evidence="13">
    <location>
        <begin position="142"/>
        <end position="163"/>
    </location>
</feature>
<keyword evidence="5" id="KW-0418">Kinase</keyword>
<feature type="binding site" evidence="11">
    <location>
        <begin position="603"/>
        <end position="611"/>
    </location>
    <ligand>
        <name>ATP</name>
        <dbReference type="ChEBI" id="CHEBI:30616"/>
    </ligand>
</feature>
<dbReference type="GO" id="GO:0004694">
    <property type="term" value="F:eukaryotic translation initiation factor 2alpha kinase activity"/>
    <property type="evidence" value="ECO:0007669"/>
    <property type="project" value="InterPro"/>
</dbReference>
<feature type="region of interest" description="Disordered" evidence="13">
    <location>
        <begin position="785"/>
        <end position="805"/>
    </location>
</feature>
<dbReference type="GeneID" id="116288636"/>
<keyword evidence="3" id="KW-0808">Transferase</keyword>
<feature type="domain" description="RWD" evidence="15">
    <location>
        <begin position="14"/>
        <end position="123"/>
    </location>
</feature>
<dbReference type="InterPro" id="IPR045864">
    <property type="entry name" value="aa-tRNA-synth_II/BPL/LPL"/>
</dbReference>
<dbReference type="PANTHER" id="PTHR11042">
    <property type="entry name" value="EUKARYOTIC TRANSLATION INITIATION FACTOR 2-ALPHA KINASE EIF2-ALPHA KINASE -RELATED"/>
    <property type="match status" value="1"/>
</dbReference>
<keyword evidence="4 11" id="KW-0547">Nucleotide-binding</keyword>
<evidence type="ECO:0000256" key="2">
    <source>
        <dbReference type="ARBA" id="ARBA00022527"/>
    </source>
</evidence>
<dbReference type="RefSeq" id="XP_031551320.1">
    <property type="nucleotide sequence ID" value="XM_031695460.1"/>
</dbReference>
<dbReference type="CDD" id="cd14046">
    <property type="entry name" value="STKc_EIF2AK4_GCN2_rpt2"/>
    <property type="match status" value="1"/>
</dbReference>
<feature type="compositionally biased region" description="Basic and acidic residues" evidence="13">
    <location>
        <begin position="152"/>
        <end position="163"/>
    </location>
</feature>
<evidence type="ECO:0000256" key="6">
    <source>
        <dbReference type="ARBA" id="ARBA00022840"/>
    </source>
</evidence>
<organism evidence="16 17">
    <name type="scientific">Actinia tenebrosa</name>
    <name type="common">Australian red waratah sea anemone</name>
    <dbReference type="NCBI Taxonomy" id="6105"/>
    <lineage>
        <taxon>Eukaryota</taxon>
        <taxon>Metazoa</taxon>
        <taxon>Cnidaria</taxon>
        <taxon>Anthozoa</taxon>
        <taxon>Hexacorallia</taxon>
        <taxon>Actiniaria</taxon>
        <taxon>Actiniidae</taxon>
        <taxon>Actinia</taxon>
    </lineage>
</organism>
<dbReference type="SUPFAM" id="SSF56112">
    <property type="entry name" value="Protein kinase-like (PK-like)"/>
    <property type="match status" value="2"/>
</dbReference>
<dbReference type="Gene3D" id="1.10.510.10">
    <property type="entry name" value="Transferase(Phosphotransferase) domain 1"/>
    <property type="match status" value="2"/>
</dbReference>
<dbReference type="PROSITE" id="PS00107">
    <property type="entry name" value="PROTEIN_KINASE_ATP"/>
    <property type="match status" value="1"/>
</dbReference>
<accession>A0A6P8HFF9</accession>
<evidence type="ECO:0000259" key="15">
    <source>
        <dbReference type="PROSITE" id="PS50908"/>
    </source>
</evidence>
<keyword evidence="16" id="KW-1185">Reference proteome</keyword>
<dbReference type="PROSITE" id="PS50011">
    <property type="entry name" value="PROTEIN_KINASE_DOM"/>
    <property type="match status" value="2"/>
</dbReference>
<dbReference type="PROSITE" id="PS00108">
    <property type="entry name" value="PROTEIN_KINASE_ST"/>
    <property type="match status" value="1"/>
</dbReference>
<feature type="binding site" evidence="11 12">
    <location>
        <position position="626"/>
    </location>
    <ligand>
        <name>ATP</name>
        <dbReference type="ChEBI" id="CHEBI:30616"/>
    </ligand>
</feature>
<feature type="domain" description="Protein kinase" evidence="14">
    <location>
        <begin position="597"/>
        <end position="1024"/>
    </location>
</feature>
<dbReference type="InterPro" id="IPR036621">
    <property type="entry name" value="Anticodon-bd_dom_sf"/>
</dbReference>
<dbReference type="InterPro" id="IPR041715">
    <property type="entry name" value="HisRS-like_core"/>
</dbReference>
<dbReference type="GO" id="GO:0005634">
    <property type="term" value="C:nucleus"/>
    <property type="evidence" value="ECO:0007669"/>
    <property type="project" value="TreeGrafter"/>
</dbReference>
<dbReference type="PIRSF" id="PIRSF000660">
    <property type="entry name" value="Ser/Thr_PK_GCN2"/>
    <property type="match status" value="1"/>
</dbReference>
<evidence type="ECO:0000256" key="12">
    <source>
        <dbReference type="PROSITE-ProRule" id="PRU10141"/>
    </source>
</evidence>
<keyword evidence="2" id="KW-0723">Serine/threonine-protein kinase</keyword>
<dbReference type="GO" id="GO:0005829">
    <property type="term" value="C:cytosol"/>
    <property type="evidence" value="ECO:0007669"/>
    <property type="project" value="TreeGrafter"/>
</dbReference>
<name>A0A6P8HFF9_ACTTE</name>
<dbReference type="OrthoDB" id="6778822at2759"/>
<protein>
    <recommendedName>
        <fullName evidence="1">non-specific serine/threonine protein kinase</fullName>
        <ecNumber evidence="1">2.7.11.1</ecNumber>
    </recommendedName>
</protein>
<dbReference type="InterPro" id="IPR024435">
    <property type="entry name" value="HisRS-related_dom"/>
</dbReference>
<evidence type="ECO:0000256" key="8">
    <source>
        <dbReference type="ARBA" id="ARBA00047899"/>
    </source>
</evidence>
<dbReference type="SUPFAM" id="SSF55681">
    <property type="entry name" value="Class II aaRS and biotin synthetases"/>
    <property type="match status" value="1"/>
</dbReference>
<dbReference type="InterPro" id="IPR016255">
    <property type="entry name" value="Gcn2"/>
</dbReference>
<keyword evidence="6 11" id="KW-0067">ATP-binding</keyword>
<feature type="region of interest" description="Disordered" evidence="13">
    <location>
        <begin position="181"/>
        <end position="259"/>
    </location>
</feature>
<feature type="active site" description="Proton acceptor" evidence="10">
    <location>
        <position position="863"/>
    </location>
</feature>
<dbReference type="InterPro" id="IPR050339">
    <property type="entry name" value="CC_SR_Kinase"/>
</dbReference>
<dbReference type="PANTHER" id="PTHR11042:SF136">
    <property type="entry name" value="EIF-2-ALPHA KINASE GCN2"/>
    <property type="match status" value="1"/>
</dbReference>
<gene>
    <name evidence="17" type="primary">LOC116288636</name>
</gene>
<feature type="region of interest" description="Disordered" evidence="13">
    <location>
        <begin position="709"/>
        <end position="746"/>
    </location>
</feature>
<dbReference type="Pfam" id="PF12745">
    <property type="entry name" value="HGTP_anticodon2"/>
    <property type="match status" value="1"/>
</dbReference>
<dbReference type="Gene3D" id="3.30.930.10">
    <property type="entry name" value="Bira Bifunctional Protein, Domain 2"/>
    <property type="match status" value="1"/>
</dbReference>
<dbReference type="EC" id="2.7.11.1" evidence="1"/>
<dbReference type="InterPro" id="IPR006575">
    <property type="entry name" value="RWD_dom"/>
</dbReference>
<evidence type="ECO:0000256" key="7">
    <source>
        <dbReference type="ARBA" id="ARBA00037982"/>
    </source>
</evidence>
<dbReference type="InterPro" id="IPR008271">
    <property type="entry name" value="Ser/Thr_kinase_AS"/>
</dbReference>
<dbReference type="FunCoup" id="A0A6P8HFF9">
    <property type="interactions" value="1861"/>
</dbReference>
<dbReference type="Gene3D" id="3.10.110.10">
    <property type="entry name" value="Ubiquitin Conjugating Enzyme"/>
    <property type="match status" value="1"/>
</dbReference>
<dbReference type="SUPFAM" id="SSF52954">
    <property type="entry name" value="Class II aaRS ABD-related"/>
    <property type="match status" value="1"/>
</dbReference>
<evidence type="ECO:0000313" key="17">
    <source>
        <dbReference type="RefSeq" id="XP_031551320.1"/>
    </source>
</evidence>
<feature type="compositionally biased region" description="Acidic residues" evidence="13">
    <location>
        <begin position="785"/>
        <end position="794"/>
    </location>
</feature>
<reference evidence="17" key="1">
    <citation type="submission" date="2025-08" db="UniProtKB">
        <authorList>
            <consortium name="RefSeq"/>
        </authorList>
    </citation>
    <scope>IDENTIFICATION</scope>
    <source>
        <tissue evidence="17">Tentacle</tissue>
    </source>
</reference>
<dbReference type="SUPFAM" id="SSF54495">
    <property type="entry name" value="UBC-like"/>
    <property type="match status" value="1"/>
</dbReference>
<evidence type="ECO:0000256" key="5">
    <source>
        <dbReference type="ARBA" id="ARBA00022777"/>
    </source>
</evidence>
<dbReference type="SMART" id="SM00591">
    <property type="entry name" value="RWD"/>
    <property type="match status" value="1"/>
</dbReference>
<dbReference type="Proteomes" id="UP000515163">
    <property type="component" value="Unplaced"/>
</dbReference>
<dbReference type="InParanoid" id="A0A6P8HFF9"/>
<comment type="similarity">
    <text evidence="7">Belongs to the protein kinase superfamily. Ser/Thr protein kinase family. GCN2 subfamily.</text>
</comment>
<dbReference type="KEGG" id="aten:116288636"/>
<dbReference type="Gene3D" id="3.40.50.800">
    <property type="entry name" value="Anticodon-binding domain"/>
    <property type="match status" value="1"/>
</dbReference>
<dbReference type="FunFam" id="3.10.110.10:FF:000050">
    <property type="entry name" value="eIF-2-alpha kinase GCN2"/>
    <property type="match status" value="1"/>
</dbReference>
<comment type="catalytic activity">
    <reaction evidence="8">
        <text>L-threonyl-[protein] + ATP = O-phospho-L-threonyl-[protein] + ADP + H(+)</text>
        <dbReference type="Rhea" id="RHEA:46608"/>
        <dbReference type="Rhea" id="RHEA-COMP:11060"/>
        <dbReference type="Rhea" id="RHEA-COMP:11605"/>
        <dbReference type="ChEBI" id="CHEBI:15378"/>
        <dbReference type="ChEBI" id="CHEBI:30013"/>
        <dbReference type="ChEBI" id="CHEBI:30616"/>
        <dbReference type="ChEBI" id="CHEBI:61977"/>
        <dbReference type="ChEBI" id="CHEBI:456216"/>
        <dbReference type="EC" id="2.7.11.1"/>
    </reaction>
</comment>
<dbReference type="GO" id="GO:0009893">
    <property type="term" value="P:positive regulation of metabolic process"/>
    <property type="evidence" value="ECO:0007669"/>
    <property type="project" value="UniProtKB-ARBA"/>
</dbReference>
<dbReference type="InterPro" id="IPR000719">
    <property type="entry name" value="Prot_kinase_dom"/>
</dbReference>
<sequence length="1671" mass="186706">MAADKESLAERRDNELEALQAIYMDDFQDIREKPDDLPKIALKLTPLQSIHEKGVHAKVELVIEYTPNYPNQSPIISLQKAVGLSNEDLQGLKTQLECEAAELVGEVMAHHLAHLVQTFLHSHNKPRLSFYDEMMTNKKKEEERVKAKKLQKLQEQEEADKLVSAEEARQIEEELLRREEMMKESRKKRSSLLSNRDKEEALSQSIKTRDGETMSPSKDSTLTARRTANQSSKFETPAPSNSSWKRRRNSSESSEIRSYSGSQTVMFVNKGEHLVHLGKCVGQESSGCLVFSGLDTSTGDLVTMKEWKLVCHSTAPAKTAVKSLHWADSTGGQDTVGKLMKQVMRIEQEIASLIARITHDHLVNILAVKVTNLQPTVTVQLLEEYVGGGNLEMQLRPGGIPVDCIREYTFQLLDVLWYLHGKSVVHKNLKLSNCYLDASGEIKLANYSIVKGLEELYQEYGADKSGSSPNTSTRSGKKGDIYDMGLLVLSLFKGETITAAVAEIPDTAPNDLQDLLSKCLCTSEKERLSAYQLLFHPFVLPCSSNSYANGGSESSEKIAMTTELLSSISEVDEPQPPVPEFTFFSGVPGKSRIKSEFEQLEFLGKGGFGNVIKVRNKLDGGLYAIKRIPWNPQNFNLNRKITREVQLISRLNHENVVRYYNSWLEVAEENDMPSESDESLSDQASKRPIIEAQKSEDLLMKLNAFEAPSEVSGNSKLDESWCSDGAEERRSDSDSSEDEAALVHKKGSPKGSFFNSKSGGSSEGIVFATNSIEESMLQFGDLLDTESEDSDEGQDWQAGPSTESSEPANLQYLYIQMEYCEMSTLRYLIDEGLYKERDKVWRLLREIVEGLAHIHSQGIIHRDLKPVNLFLHANGQIKIGDFGLATTHGMTRGESAPDVHTPTTAPDAPDTKESSTTAEGMTGKVGTTYYVAPELAKGSGRIRYSNKVDLYSLGIIFFEMCYRPLKTGMERAKTLGDIRTSKVKFPEDFDKKRSAKETNVLLWLLKHNPDDRPSSQELLQSHYIPPKLEDHQLDEVLKHTLASTNSTRYMRLMTALFSQQVSGVFDVTYDIEILKAANSARAVLAQQLVHEALKNIFNRHGALRIRTPLLMPSTKAVEKLESAVTVVDHSGGVLTLPYDLRVPFARYIARSGLTHVKRFDVGCVYRDRKILGAHPKELYECAFDIVSPTSEGNVPDAEVVLSVAEIIREFPCLHERNYFIHMNHAGLLKAVLNSYGVPEDRHDDLFKILQAAQTERLRNEQINEFLEGIQVSERSIASLYGFLYFEGPVEKVREHIIGVLKKGTQASADAKQALHELQAVVSHCATFDVKLSITIKTTLVYNIQHFSGIIFQVVSTDNRKSKRGRVDILAAGGRYDKLVTYFRHGSEAHQSPGAVGVSIAVEKIVSAVSSDEYVNLPCACDVMVCSASQTSMLNERMRIVRELWAAGIRATLMYNSPAQFTLEDIQDYCKEAEIPHIAFLKEFDPVVKVVSIESRDKVTKSLVSTKDLLEHLQAKIFSRAETTDSLISNTKGIISLSTTDHSTSASTDIHVSFTTQEKLQWNIKKRYESQMMAKIGPVVHQIRQHISSKSGVEVIGVDLPGNILKSMAASLDLEGSEDAFDSSVSSVTDKHSRYAKAISRVADEIRELKVAKKLPIIFVYSVKDEIYRIFF</sequence>
<dbReference type="GO" id="GO:1990625">
    <property type="term" value="P:negative regulation of cytoplasmic translational initiation in response to stress"/>
    <property type="evidence" value="ECO:0007669"/>
    <property type="project" value="TreeGrafter"/>
</dbReference>
<dbReference type="CDD" id="cd23823">
    <property type="entry name" value="RWD_GCN2"/>
    <property type="match status" value="1"/>
</dbReference>